<sequence length="283" mass="32610">MNKILNKNNLLFILLTSILLLVLSFGLFLFPRGQGGAILYTLGLFIGLVGVIGGAVAALGFTLLLFFMIGSVMFWTAFTETPLFNIDISFFVIIVWMIGMLLISLLTGQMSSQLKAMHDENQSLREQIRTLVAIDPTTGFDNKERMLVELELEFNRSKRYKQTFTFVLMKINHLDQFEKLYGVKEMNRLFQHFAKGIHRCVRASDQKYRPEKDMFALILPYTEISDVKVVIQKLEKELKVYQLENRKYTTLTIEYGYIGLDERISQFSNIYELAKEQVSAHVS</sequence>
<evidence type="ECO:0000256" key="1">
    <source>
        <dbReference type="SAM" id="Coils"/>
    </source>
</evidence>
<name>A0A419SNM3_9BACL</name>
<feature type="transmembrane region" description="Helical" evidence="2">
    <location>
        <begin position="12"/>
        <end position="30"/>
    </location>
</feature>
<dbReference type="SUPFAM" id="SSF55073">
    <property type="entry name" value="Nucleotide cyclase"/>
    <property type="match status" value="1"/>
</dbReference>
<keyword evidence="2" id="KW-0472">Membrane</keyword>
<accession>A0A419SNM3</accession>
<evidence type="ECO:0000256" key="2">
    <source>
        <dbReference type="SAM" id="Phobius"/>
    </source>
</evidence>
<feature type="transmembrane region" description="Helical" evidence="2">
    <location>
        <begin position="37"/>
        <end position="68"/>
    </location>
</feature>
<dbReference type="AlphaFoldDB" id="A0A419SNM3"/>
<proteinExistence type="predicted"/>
<evidence type="ECO:0000259" key="3">
    <source>
        <dbReference type="PROSITE" id="PS50887"/>
    </source>
</evidence>
<dbReference type="RefSeq" id="WP_120188575.1">
    <property type="nucleotide sequence ID" value="NZ_MCHY01000006.1"/>
</dbReference>
<comment type="caution">
    <text evidence="4">The sequence shown here is derived from an EMBL/GenBank/DDBJ whole genome shotgun (WGS) entry which is preliminary data.</text>
</comment>
<dbReference type="Gene3D" id="3.30.70.270">
    <property type="match status" value="1"/>
</dbReference>
<organism evidence="4 5">
    <name type="scientific">Ammoniphilus oxalaticus</name>
    <dbReference type="NCBI Taxonomy" id="66863"/>
    <lineage>
        <taxon>Bacteria</taxon>
        <taxon>Bacillati</taxon>
        <taxon>Bacillota</taxon>
        <taxon>Bacilli</taxon>
        <taxon>Bacillales</taxon>
        <taxon>Paenibacillaceae</taxon>
        <taxon>Aneurinibacillus group</taxon>
        <taxon>Ammoniphilus</taxon>
    </lineage>
</organism>
<dbReference type="InterPro" id="IPR000160">
    <property type="entry name" value="GGDEF_dom"/>
</dbReference>
<gene>
    <name evidence="4" type="ORF">BEP19_02920</name>
</gene>
<keyword evidence="2" id="KW-1133">Transmembrane helix</keyword>
<dbReference type="NCBIfam" id="TIGR00254">
    <property type="entry name" value="GGDEF"/>
    <property type="match status" value="1"/>
</dbReference>
<dbReference type="PROSITE" id="PS50887">
    <property type="entry name" value="GGDEF"/>
    <property type="match status" value="1"/>
</dbReference>
<dbReference type="Pfam" id="PF00990">
    <property type="entry name" value="GGDEF"/>
    <property type="match status" value="1"/>
</dbReference>
<dbReference type="Proteomes" id="UP000284219">
    <property type="component" value="Unassembled WGS sequence"/>
</dbReference>
<reference evidence="4 5" key="1">
    <citation type="submission" date="2016-08" db="EMBL/GenBank/DDBJ databases">
        <title>Novel Firmicute Genomes.</title>
        <authorList>
            <person name="Poppleton D.I."/>
            <person name="Gribaldo S."/>
        </authorList>
    </citation>
    <scope>NUCLEOTIDE SEQUENCE [LARGE SCALE GENOMIC DNA]</scope>
    <source>
        <strain evidence="4 5">RAOx-1</strain>
    </source>
</reference>
<keyword evidence="5" id="KW-1185">Reference proteome</keyword>
<dbReference type="EMBL" id="MCHY01000006">
    <property type="protein sequence ID" value="RKD25896.1"/>
    <property type="molecule type" value="Genomic_DNA"/>
</dbReference>
<feature type="transmembrane region" description="Helical" evidence="2">
    <location>
        <begin position="88"/>
        <end position="108"/>
    </location>
</feature>
<protein>
    <recommendedName>
        <fullName evidence="3">GGDEF domain-containing protein</fullName>
    </recommendedName>
</protein>
<dbReference type="OrthoDB" id="2356833at2"/>
<dbReference type="InterPro" id="IPR029787">
    <property type="entry name" value="Nucleotide_cyclase"/>
</dbReference>
<dbReference type="SMART" id="SM00267">
    <property type="entry name" value="GGDEF"/>
    <property type="match status" value="1"/>
</dbReference>
<keyword evidence="2" id="KW-0812">Transmembrane</keyword>
<dbReference type="InterPro" id="IPR043128">
    <property type="entry name" value="Rev_trsase/Diguanyl_cyclase"/>
</dbReference>
<keyword evidence="1" id="KW-0175">Coiled coil</keyword>
<evidence type="ECO:0000313" key="4">
    <source>
        <dbReference type="EMBL" id="RKD25896.1"/>
    </source>
</evidence>
<evidence type="ECO:0000313" key="5">
    <source>
        <dbReference type="Proteomes" id="UP000284219"/>
    </source>
</evidence>
<feature type="coiled-coil region" evidence="1">
    <location>
        <begin position="224"/>
        <end position="251"/>
    </location>
</feature>
<feature type="domain" description="GGDEF" evidence="3">
    <location>
        <begin position="162"/>
        <end position="283"/>
    </location>
</feature>